<dbReference type="RefSeq" id="WP_026420641.1">
    <property type="nucleotide sequence ID" value="NZ_AUBJ02000001.1"/>
</dbReference>
<proteinExistence type="predicted"/>
<sequence>MRKVRLAVVGAGPTCTYVVERLAATLPDLADELALDIHVFDRGGRFGAGAVHSDTQPETSFLNRIVGQVAFAADESVLDAGPLLEPSLRPTLYEWCRRRFDETGDPVFDVTKEDWPKRYVHGLALREVFGWYVDILRAQPHVDVHLHQAEVLDVTERGERLEVEVRAVDDDGGPGSSEVVTVDSVLFLTGHSWNDASRIARLRPLLRFAEDHDVELVPTAYPLEDTLTERVAPPGSAVGCAGMGLTTIDVILWLTEGRGGRFDRTEGRLTYQPSGREPATIVPVSEAGLFTFARPYNAKQVDLERFEHRGVFLTESAVDRLRASVGRPTSVGLTGAQRQLDFTEHLFPLVLLEMAHLYYVTLLGPDVGRRLAEAVGPTVDTALDNPAGPRTPEALLDPVSSVLGAAVTLIDGVLQGTVPHVEARAATDGWSLDAALSRFLEVTVGPVARDALLARVDDPAGLAEEFARARRPWGHQPLLSDNLFDWRSTISPVPPADRTSPERYQAAVVEFMRRDHLWAEQDNLTNPAKAAADGVWRDLRPVLGYAVDYGGLTAASHREFLTVYMRHHNRLANGAALEVMEKILALVECGIVDVSVGPDVTVAGGPGGRFQVNGPHTGAVRELDVLVDARVHSFDPELDTAPLYRRLLDRGLVRKWRNPAEDGDHFEPGGLDLTVDFHPVRRDGTVDRRLTFLGPPSEGVMFFQLGALRPHHNHHVMRDVLTWLREFLPRGGAPVAEEDVATPVG</sequence>
<dbReference type="PANTHER" id="PTHR40254">
    <property type="entry name" value="BLR0577 PROTEIN"/>
    <property type="match status" value="1"/>
</dbReference>
<comment type="caution">
    <text evidence="2">The sequence shown here is derived from an EMBL/GenBank/DDBJ whole genome shotgun (WGS) entry which is preliminary data.</text>
</comment>
<dbReference type="Proteomes" id="UP000791080">
    <property type="component" value="Unassembled WGS sequence"/>
</dbReference>
<organism evidence="2 3">
    <name type="scientific">Actinoalloteichus caeruleus DSM 43889</name>
    <dbReference type="NCBI Taxonomy" id="1120930"/>
    <lineage>
        <taxon>Bacteria</taxon>
        <taxon>Bacillati</taxon>
        <taxon>Actinomycetota</taxon>
        <taxon>Actinomycetes</taxon>
        <taxon>Pseudonocardiales</taxon>
        <taxon>Pseudonocardiaceae</taxon>
        <taxon>Actinoalloteichus</taxon>
        <taxon>Actinoalloteichus cyanogriseus</taxon>
    </lineage>
</organism>
<evidence type="ECO:0000313" key="2">
    <source>
        <dbReference type="EMBL" id="MCP2330171.1"/>
    </source>
</evidence>
<name>A0ABT1JCF8_ACTCY</name>
<dbReference type="PANTHER" id="PTHR40254:SF1">
    <property type="entry name" value="BLR0577 PROTEIN"/>
    <property type="match status" value="1"/>
</dbReference>
<dbReference type="SUPFAM" id="SSF51905">
    <property type="entry name" value="FAD/NAD(P)-binding domain"/>
    <property type="match status" value="1"/>
</dbReference>
<gene>
    <name evidence="2" type="ORF">G443_000441</name>
</gene>
<reference evidence="2 3" key="1">
    <citation type="submission" date="2022-06" db="EMBL/GenBank/DDBJ databases">
        <title>Genomic Encyclopedia of Type Strains, Phase I: the one thousand microbial genomes (KMG-I) project.</title>
        <authorList>
            <person name="Kyrpides N."/>
        </authorList>
    </citation>
    <scope>NUCLEOTIDE SEQUENCE [LARGE SCALE GENOMIC DNA]</scope>
    <source>
        <strain evidence="2 3">DSM 43889</strain>
    </source>
</reference>
<keyword evidence="3" id="KW-1185">Reference proteome</keyword>
<protein>
    <submittedName>
        <fullName evidence="2">FAD-NAD(P)-binding</fullName>
    </submittedName>
</protein>
<evidence type="ECO:0000313" key="3">
    <source>
        <dbReference type="Proteomes" id="UP000791080"/>
    </source>
</evidence>
<dbReference type="Pfam" id="PF13454">
    <property type="entry name" value="NAD_binding_9"/>
    <property type="match status" value="1"/>
</dbReference>
<accession>A0ABT1JCF8</accession>
<feature type="domain" description="FAD-dependent urate hydroxylase HpyO/Asp monooxygenase CreE-like FAD/NAD(P)-binding" evidence="1">
    <location>
        <begin position="7"/>
        <end position="191"/>
    </location>
</feature>
<evidence type="ECO:0000259" key="1">
    <source>
        <dbReference type="Pfam" id="PF13454"/>
    </source>
</evidence>
<dbReference type="InterPro" id="IPR052189">
    <property type="entry name" value="L-asp_N-monooxygenase_NS-form"/>
</dbReference>
<dbReference type="InterPro" id="IPR036188">
    <property type="entry name" value="FAD/NAD-bd_sf"/>
</dbReference>
<dbReference type="InterPro" id="IPR038732">
    <property type="entry name" value="HpyO/CreE_NAD-binding"/>
</dbReference>
<dbReference type="EMBL" id="AUBJ02000001">
    <property type="protein sequence ID" value="MCP2330171.1"/>
    <property type="molecule type" value="Genomic_DNA"/>
</dbReference>